<keyword evidence="4" id="KW-1185">Reference proteome</keyword>
<dbReference type="AlphaFoldDB" id="A0A927BS91"/>
<organism evidence="3 4">
    <name type="scientific">Paenibacillus sabuli</name>
    <dbReference type="NCBI Taxonomy" id="2772509"/>
    <lineage>
        <taxon>Bacteria</taxon>
        <taxon>Bacillati</taxon>
        <taxon>Bacillota</taxon>
        <taxon>Bacilli</taxon>
        <taxon>Bacillales</taxon>
        <taxon>Paenibacillaceae</taxon>
        <taxon>Paenibacillus</taxon>
    </lineage>
</organism>
<evidence type="ECO:0000256" key="1">
    <source>
        <dbReference type="SAM" id="SignalP"/>
    </source>
</evidence>
<dbReference type="InterPro" id="IPR038117">
    <property type="entry name" value="BofC_C_sf"/>
</dbReference>
<name>A0A927BS91_9BACL</name>
<dbReference type="Gene3D" id="3.30.70.1740">
    <property type="entry name" value="Bypass-of-forespore C, C-terminal domain"/>
    <property type="match status" value="1"/>
</dbReference>
<reference evidence="3" key="1">
    <citation type="submission" date="2020-09" db="EMBL/GenBank/DDBJ databases">
        <title>A novel bacterium of genus Paenibacillus, isolated from South China Sea.</title>
        <authorList>
            <person name="Huang H."/>
            <person name="Mo K."/>
            <person name="Hu Y."/>
        </authorList>
    </citation>
    <scope>NUCLEOTIDE SEQUENCE</scope>
    <source>
        <strain evidence="3">IB182496</strain>
    </source>
</reference>
<evidence type="ECO:0000259" key="2">
    <source>
        <dbReference type="Pfam" id="PF08955"/>
    </source>
</evidence>
<feature type="chain" id="PRO_5037067531" evidence="1">
    <location>
        <begin position="41"/>
        <end position="207"/>
    </location>
</feature>
<proteinExistence type="predicted"/>
<comment type="caution">
    <text evidence="3">The sequence shown here is derived from an EMBL/GenBank/DDBJ whole genome shotgun (WGS) entry which is preliminary data.</text>
</comment>
<dbReference type="RefSeq" id="WP_190915396.1">
    <property type="nucleotide sequence ID" value="NZ_JACXIZ010000011.1"/>
</dbReference>
<evidence type="ECO:0000313" key="3">
    <source>
        <dbReference type="EMBL" id="MBD2844594.1"/>
    </source>
</evidence>
<protein>
    <submittedName>
        <fullName evidence="3">BofC C-terminal domain-containing protein</fullName>
    </submittedName>
</protein>
<feature type="signal peptide" evidence="1">
    <location>
        <begin position="1"/>
        <end position="40"/>
    </location>
</feature>
<evidence type="ECO:0000313" key="4">
    <source>
        <dbReference type="Proteomes" id="UP000621560"/>
    </source>
</evidence>
<keyword evidence="1" id="KW-0732">Signal</keyword>
<dbReference type="InterPro" id="IPR015050">
    <property type="entry name" value="BofC_C"/>
</dbReference>
<accession>A0A927BS91</accession>
<dbReference type="EMBL" id="JACXIZ010000011">
    <property type="protein sequence ID" value="MBD2844594.1"/>
    <property type="molecule type" value="Genomic_DNA"/>
</dbReference>
<dbReference type="Proteomes" id="UP000621560">
    <property type="component" value="Unassembled WGS sequence"/>
</dbReference>
<gene>
    <name evidence="3" type="ORF">IDH44_05285</name>
</gene>
<feature type="domain" description="Bypass of forespore C C-terminal" evidence="2">
    <location>
        <begin position="120"/>
        <end position="196"/>
    </location>
</feature>
<sequence>MKRSLWKQLKKQLRRRRRPLLAQLALALTVITAVPSAATAWHVAETLPPESSSASGGLQQQLAQTEGLLEVRLQRTYLCGEETSELGSMTGAQALALLVRHPSWTASVEPGRLLVSERIDDLSEACSHGAFFGVDRSGNLSLYDGPPREERLMRTFYQLDVGLLESRLPAAHLKRLHRGIEVTDVVEYNSVLSMFSEYALRRHDSAV</sequence>
<dbReference type="Pfam" id="PF08955">
    <property type="entry name" value="BofC_C"/>
    <property type="match status" value="1"/>
</dbReference>